<dbReference type="EMBL" id="FNNG01000026">
    <property type="protein sequence ID" value="SDX85383.1"/>
    <property type="molecule type" value="Genomic_DNA"/>
</dbReference>
<sequence>MWLVYDSEEKLVLVTNSYSEALAEYKLLKNSWKDFIDENNEFNGDERVILARIEKDFYPYETDEETPEGDNYWDWRESIY</sequence>
<dbReference type="OrthoDB" id="2941280at2"/>
<evidence type="ECO:0000313" key="1">
    <source>
        <dbReference type="EMBL" id="SDX85383.1"/>
    </source>
</evidence>
<evidence type="ECO:0000313" key="2">
    <source>
        <dbReference type="Proteomes" id="UP000198828"/>
    </source>
</evidence>
<proteinExistence type="predicted"/>
<dbReference type="RefSeq" id="WP_093755150.1">
    <property type="nucleotide sequence ID" value="NZ_FNNG01000026.1"/>
</dbReference>
<name>A0A1H3F2X0_9FIRM</name>
<accession>A0A1H3F2X0</accession>
<dbReference type="Proteomes" id="UP000198828">
    <property type="component" value="Unassembled WGS sequence"/>
</dbReference>
<protein>
    <submittedName>
        <fullName evidence="1">Uncharacterized protein</fullName>
    </submittedName>
</protein>
<gene>
    <name evidence="1" type="ORF">SAMN05660923_03052</name>
</gene>
<organism evidence="1 2">
    <name type="scientific">Tepidimicrobium xylanilyticum</name>
    <dbReference type="NCBI Taxonomy" id="1123352"/>
    <lineage>
        <taxon>Bacteria</taxon>
        <taxon>Bacillati</taxon>
        <taxon>Bacillota</taxon>
        <taxon>Tissierellia</taxon>
        <taxon>Tissierellales</taxon>
        <taxon>Tepidimicrobiaceae</taxon>
        <taxon>Tepidimicrobium</taxon>
    </lineage>
</organism>
<keyword evidence="2" id="KW-1185">Reference proteome</keyword>
<reference evidence="1 2" key="1">
    <citation type="submission" date="2016-10" db="EMBL/GenBank/DDBJ databases">
        <authorList>
            <person name="de Groot N.N."/>
        </authorList>
    </citation>
    <scope>NUCLEOTIDE SEQUENCE [LARGE SCALE GENOMIC DNA]</scope>
    <source>
        <strain evidence="1 2">DSM 23310</strain>
    </source>
</reference>
<dbReference type="AlphaFoldDB" id="A0A1H3F2X0"/>